<sequence>MGVAQLVRSSAVTAILMVRNCLGAYQVFPFFGVDRIVFDSMRKHAYEEMRRNVAPGVSSTEATIETVRHNANTCSSGDMGVLRRDREGRGTMRGNRYKLAAEIENCLKKFRVKKAPLQEVLLERIQALERHDFSEAQRAKDIFERTMDSALQDREFEKFLSEQEVFSPDIRKYTKNLCDVIP</sequence>
<evidence type="ECO:0000313" key="1">
    <source>
        <dbReference type="EMBL" id="KAK6736814.1"/>
    </source>
</evidence>
<name>A0ABR1CFA7_NECAM</name>
<dbReference type="EMBL" id="JAVFWL010000002">
    <property type="protein sequence ID" value="KAK6736814.1"/>
    <property type="molecule type" value="Genomic_DNA"/>
</dbReference>
<organism evidence="1 2">
    <name type="scientific">Necator americanus</name>
    <name type="common">Human hookworm</name>
    <dbReference type="NCBI Taxonomy" id="51031"/>
    <lineage>
        <taxon>Eukaryota</taxon>
        <taxon>Metazoa</taxon>
        <taxon>Ecdysozoa</taxon>
        <taxon>Nematoda</taxon>
        <taxon>Chromadorea</taxon>
        <taxon>Rhabditida</taxon>
        <taxon>Rhabditina</taxon>
        <taxon>Rhabditomorpha</taxon>
        <taxon>Strongyloidea</taxon>
        <taxon>Ancylostomatidae</taxon>
        <taxon>Bunostominae</taxon>
        <taxon>Necator</taxon>
    </lineage>
</organism>
<comment type="caution">
    <text evidence="1">The sequence shown here is derived from an EMBL/GenBank/DDBJ whole genome shotgun (WGS) entry which is preliminary data.</text>
</comment>
<reference evidence="1 2" key="1">
    <citation type="submission" date="2023-08" db="EMBL/GenBank/DDBJ databases">
        <title>A Necator americanus chromosomal reference genome.</title>
        <authorList>
            <person name="Ilik V."/>
            <person name="Petrzelkova K.J."/>
            <person name="Pardy F."/>
            <person name="Fuh T."/>
            <person name="Niatou-Singa F.S."/>
            <person name="Gouil Q."/>
            <person name="Baker L."/>
            <person name="Ritchie M.E."/>
            <person name="Jex A.R."/>
            <person name="Gazzola D."/>
            <person name="Li H."/>
            <person name="Toshio Fujiwara R."/>
            <person name="Zhan B."/>
            <person name="Aroian R.V."/>
            <person name="Pafco B."/>
            <person name="Schwarz E.M."/>
        </authorList>
    </citation>
    <scope>NUCLEOTIDE SEQUENCE [LARGE SCALE GENOMIC DNA]</scope>
    <source>
        <strain evidence="1 2">Aroian</strain>
        <tissue evidence="1">Whole animal</tissue>
    </source>
</reference>
<dbReference type="Proteomes" id="UP001303046">
    <property type="component" value="Unassembled WGS sequence"/>
</dbReference>
<proteinExistence type="predicted"/>
<accession>A0ABR1CFA7</accession>
<protein>
    <submittedName>
        <fullName evidence="1">Uncharacterized protein</fullName>
    </submittedName>
</protein>
<evidence type="ECO:0000313" key="2">
    <source>
        <dbReference type="Proteomes" id="UP001303046"/>
    </source>
</evidence>
<keyword evidence="2" id="KW-1185">Reference proteome</keyword>
<gene>
    <name evidence="1" type="primary">Necator_chrII.g7277</name>
    <name evidence="1" type="ORF">RB195_019484</name>
</gene>